<organism evidence="1 2">
    <name type="scientific">Tanacetum coccineum</name>
    <dbReference type="NCBI Taxonomy" id="301880"/>
    <lineage>
        <taxon>Eukaryota</taxon>
        <taxon>Viridiplantae</taxon>
        <taxon>Streptophyta</taxon>
        <taxon>Embryophyta</taxon>
        <taxon>Tracheophyta</taxon>
        <taxon>Spermatophyta</taxon>
        <taxon>Magnoliopsida</taxon>
        <taxon>eudicotyledons</taxon>
        <taxon>Gunneridae</taxon>
        <taxon>Pentapetalae</taxon>
        <taxon>asterids</taxon>
        <taxon>campanulids</taxon>
        <taxon>Asterales</taxon>
        <taxon>Asteraceae</taxon>
        <taxon>Asteroideae</taxon>
        <taxon>Anthemideae</taxon>
        <taxon>Anthemidinae</taxon>
        <taxon>Tanacetum</taxon>
    </lineage>
</organism>
<evidence type="ECO:0000313" key="1">
    <source>
        <dbReference type="EMBL" id="GJS83613.1"/>
    </source>
</evidence>
<sequence length="192" mass="22597">MQNCSWQPIEKNVMKRKKESKKFKNSTQANNMKLCRIKFRGQWMKTFIVCKNLSLSCRIQGEVKLQKRTELKNCKKLLPFRMEDSVLEILEEQTGNRDHHNSSTNEADNTAYGVSAAHTKKEMDLHARWAMLTLRLGIHLRTGRKLDVNGQRVGFDRSKVKCYNCHKYAYFARECKAPRNQDTEEERLIEEL</sequence>
<dbReference type="InterPro" id="IPR036875">
    <property type="entry name" value="Znf_CCHC_sf"/>
</dbReference>
<accession>A0ABQ4Z3N5</accession>
<protein>
    <submittedName>
        <fullName evidence="1">Ribonuclease H-like domain-containing protein</fullName>
    </submittedName>
</protein>
<gene>
    <name evidence="1" type="ORF">Tco_0750154</name>
</gene>
<evidence type="ECO:0000313" key="2">
    <source>
        <dbReference type="Proteomes" id="UP001151760"/>
    </source>
</evidence>
<name>A0ABQ4Z3N5_9ASTR</name>
<dbReference type="SUPFAM" id="SSF57756">
    <property type="entry name" value="Retrovirus zinc finger-like domains"/>
    <property type="match status" value="1"/>
</dbReference>
<keyword evidence="2" id="KW-1185">Reference proteome</keyword>
<reference evidence="1" key="2">
    <citation type="submission" date="2022-01" db="EMBL/GenBank/DDBJ databases">
        <authorList>
            <person name="Yamashiro T."/>
            <person name="Shiraishi A."/>
            <person name="Satake H."/>
            <person name="Nakayama K."/>
        </authorList>
    </citation>
    <scope>NUCLEOTIDE SEQUENCE</scope>
</reference>
<proteinExistence type="predicted"/>
<dbReference type="Proteomes" id="UP001151760">
    <property type="component" value="Unassembled WGS sequence"/>
</dbReference>
<comment type="caution">
    <text evidence="1">The sequence shown here is derived from an EMBL/GenBank/DDBJ whole genome shotgun (WGS) entry which is preliminary data.</text>
</comment>
<dbReference type="EMBL" id="BQNB010010914">
    <property type="protein sequence ID" value="GJS83613.1"/>
    <property type="molecule type" value="Genomic_DNA"/>
</dbReference>
<reference evidence="1" key="1">
    <citation type="journal article" date="2022" name="Int. J. Mol. Sci.">
        <title>Draft Genome of Tanacetum Coccineum: Genomic Comparison of Closely Related Tanacetum-Family Plants.</title>
        <authorList>
            <person name="Yamashiro T."/>
            <person name="Shiraishi A."/>
            <person name="Nakayama K."/>
            <person name="Satake H."/>
        </authorList>
    </citation>
    <scope>NUCLEOTIDE SEQUENCE</scope>
</reference>